<dbReference type="PANTHER" id="PTHR42770:SF7">
    <property type="entry name" value="MEMBRANE PROTEIN"/>
    <property type="match status" value="1"/>
</dbReference>
<sequence length="477" mass="46635">MTVVTRIPGLRSRSPVAGLRRRTLSPLGVFAQSVATTAPAGAMASTPLLVIAVAGRAAPVSFAVAAVVVGLVAVCIAVFARRMAAAGGLYSFTAQGLGPGGAYACAVSMVVGYGMLVAAAFFGVSWYGSALLARVWAAADAPVVAAGLVVVLAAVVAVCAVRGIRLAGRVMLVIESVSIALILGVLVALAVTAGPAPPAPVTGGAGGAVGGPVGVVLGVLPALAAFIGFDSAAALGVEARRPFASVPRAIGATAAVTAVLYLVATLLLLAAPGATAGATSPSSAGDGSLTWAALLMDLGIVASFGACALAALTTLVRVLFSLARDGVAPAVLGRTHRRHLTPSVAIAVAVPVLVVVAVAGGLAGAAPAAVFSGLLAVATLAFLVTYVLVCLAAPRFLSRIGELTRGVVVAAVVAAGALLATLVVVVLNAGVGLLVTLGALVLVGLAGWLVLRRRRAAALRTMGVYDETTTADVLPAA</sequence>
<evidence type="ECO:0000313" key="7">
    <source>
        <dbReference type="EMBL" id="GAA4801548.1"/>
    </source>
</evidence>
<dbReference type="PIRSF" id="PIRSF006060">
    <property type="entry name" value="AA_transporter"/>
    <property type="match status" value="1"/>
</dbReference>
<reference evidence="8" key="1">
    <citation type="journal article" date="2019" name="Int. J. Syst. Evol. Microbiol.">
        <title>The Global Catalogue of Microorganisms (GCM) 10K type strain sequencing project: providing services to taxonomists for standard genome sequencing and annotation.</title>
        <authorList>
            <consortium name="The Broad Institute Genomics Platform"/>
            <consortium name="The Broad Institute Genome Sequencing Center for Infectious Disease"/>
            <person name="Wu L."/>
            <person name="Ma J."/>
        </authorList>
    </citation>
    <scope>NUCLEOTIDE SEQUENCE [LARGE SCALE GENOMIC DNA]</scope>
    <source>
        <strain evidence="8">JCM 17979</strain>
    </source>
</reference>
<feature type="transmembrane region" description="Helical" evidence="5">
    <location>
        <begin position="213"/>
        <end position="237"/>
    </location>
</feature>
<evidence type="ECO:0000256" key="5">
    <source>
        <dbReference type="SAM" id="Phobius"/>
    </source>
</evidence>
<dbReference type="EMBL" id="BAABHO010000040">
    <property type="protein sequence ID" value="GAA4801548.1"/>
    <property type="molecule type" value="Genomic_DNA"/>
</dbReference>
<feature type="transmembrane region" description="Helical" evidence="5">
    <location>
        <begin position="136"/>
        <end position="160"/>
    </location>
</feature>
<feature type="transmembrane region" description="Helical" evidence="5">
    <location>
        <begin position="291"/>
        <end position="320"/>
    </location>
</feature>
<dbReference type="InterPro" id="IPR004841">
    <property type="entry name" value="AA-permease/SLC12A_dom"/>
</dbReference>
<dbReference type="Gene3D" id="1.20.1740.10">
    <property type="entry name" value="Amino acid/polyamine transporter I"/>
    <property type="match status" value="1"/>
</dbReference>
<evidence type="ECO:0000256" key="3">
    <source>
        <dbReference type="ARBA" id="ARBA00022989"/>
    </source>
</evidence>
<evidence type="ECO:0000256" key="1">
    <source>
        <dbReference type="ARBA" id="ARBA00004141"/>
    </source>
</evidence>
<protein>
    <submittedName>
        <fullName evidence="7">APC family permease</fullName>
    </submittedName>
</protein>
<keyword evidence="8" id="KW-1185">Reference proteome</keyword>
<dbReference type="InterPro" id="IPR050367">
    <property type="entry name" value="APC_superfamily"/>
</dbReference>
<feature type="transmembrane region" description="Helical" evidence="5">
    <location>
        <begin position="249"/>
        <end position="271"/>
    </location>
</feature>
<dbReference type="Proteomes" id="UP001500928">
    <property type="component" value="Unassembled WGS sequence"/>
</dbReference>
<evidence type="ECO:0000313" key="8">
    <source>
        <dbReference type="Proteomes" id="UP001500928"/>
    </source>
</evidence>
<evidence type="ECO:0000259" key="6">
    <source>
        <dbReference type="Pfam" id="PF00324"/>
    </source>
</evidence>
<feature type="transmembrane region" description="Helical" evidence="5">
    <location>
        <begin position="369"/>
        <end position="394"/>
    </location>
</feature>
<feature type="transmembrane region" description="Helical" evidence="5">
    <location>
        <begin position="340"/>
        <end position="363"/>
    </location>
</feature>
<gene>
    <name evidence="7" type="ORF">GCM10023200_43050</name>
</gene>
<feature type="transmembrane region" description="Helical" evidence="5">
    <location>
        <begin position="406"/>
        <end position="427"/>
    </location>
</feature>
<organism evidence="7 8">
    <name type="scientific">Actinomycetospora chlora</name>
    <dbReference type="NCBI Taxonomy" id="663608"/>
    <lineage>
        <taxon>Bacteria</taxon>
        <taxon>Bacillati</taxon>
        <taxon>Actinomycetota</taxon>
        <taxon>Actinomycetes</taxon>
        <taxon>Pseudonocardiales</taxon>
        <taxon>Pseudonocardiaceae</taxon>
        <taxon>Actinomycetospora</taxon>
    </lineage>
</organism>
<evidence type="ECO:0000256" key="2">
    <source>
        <dbReference type="ARBA" id="ARBA00022692"/>
    </source>
</evidence>
<dbReference type="PANTHER" id="PTHR42770">
    <property type="entry name" value="AMINO ACID TRANSPORTER-RELATED"/>
    <property type="match status" value="1"/>
</dbReference>
<proteinExistence type="predicted"/>
<feature type="transmembrane region" description="Helical" evidence="5">
    <location>
        <begin position="172"/>
        <end position="193"/>
    </location>
</feature>
<name>A0ABP9BWK6_9PSEU</name>
<comment type="caution">
    <text evidence="7">The sequence shown here is derived from an EMBL/GenBank/DDBJ whole genome shotgun (WGS) entry which is preliminary data.</text>
</comment>
<keyword evidence="3 5" id="KW-1133">Transmembrane helix</keyword>
<feature type="transmembrane region" description="Helical" evidence="5">
    <location>
        <begin position="101"/>
        <end position="124"/>
    </location>
</feature>
<feature type="domain" description="Amino acid permease/ SLC12A" evidence="6">
    <location>
        <begin position="29"/>
        <end position="437"/>
    </location>
</feature>
<dbReference type="Pfam" id="PF00324">
    <property type="entry name" value="AA_permease"/>
    <property type="match status" value="1"/>
</dbReference>
<keyword evidence="2 5" id="KW-0812">Transmembrane</keyword>
<accession>A0ABP9BWK6</accession>
<feature type="transmembrane region" description="Helical" evidence="5">
    <location>
        <begin position="433"/>
        <end position="451"/>
    </location>
</feature>
<comment type="subcellular location">
    <subcellularLocation>
        <location evidence="1">Membrane</location>
        <topology evidence="1">Multi-pass membrane protein</topology>
    </subcellularLocation>
</comment>
<evidence type="ECO:0000256" key="4">
    <source>
        <dbReference type="ARBA" id="ARBA00023136"/>
    </source>
</evidence>
<feature type="transmembrane region" description="Helical" evidence="5">
    <location>
        <begin position="29"/>
        <end position="54"/>
    </location>
</feature>
<feature type="transmembrane region" description="Helical" evidence="5">
    <location>
        <begin position="60"/>
        <end position="80"/>
    </location>
</feature>
<keyword evidence="4 5" id="KW-0472">Membrane</keyword>